<protein>
    <recommendedName>
        <fullName evidence="4">Lipoprotein</fullName>
    </recommendedName>
</protein>
<evidence type="ECO:0000313" key="3">
    <source>
        <dbReference type="Proteomes" id="UP001595850"/>
    </source>
</evidence>
<reference evidence="3" key="1">
    <citation type="journal article" date="2019" name="Int. J. Syst. Evol. Microbiol.">
        <title>The Global Catalogue of Microorganisms (GCM) 10K type strain sequencing project: providing services to taxonomists for standard genome sequencing and annotation.</title>
        <authorList>
            <consortium name="The Broad Institute Genomics Platform"/>
            <consortium name="The Broad Institute Genome Sequencing Center for Infectious Disease"/>
            <person name="Wu L."/>
            <person name="Ma J."/>
        </authorList>
    </citation>
    <scope>NUCLEOTIDE SEQUENCE [LARGE SCALE GENOMIC DNA]</scope>
    <source>
        <strain evidence="3">TBRC 4489</strain>
    </source>
</reference>
<keyword evidence="1" id="KW-0732">Signal</keyword>
<dbReference type="EMBL" id="JBHSBM010000077">
    <property type="protein sequence ID" value="MFC4063270.1"/>
    <property type="molecule type" value="Genomic_DNA"/>
</dbReference>
<organism evidence="2 3">
    <name type="scientific">Planomonospora corallina</name>
    <dbReference type="NCBI Taxonomy" id="1806052"/>
    <lineage>
        <taxon>Bacteria</taxon>
        <taxon>Bacillati</taxon>
        <taxon>Actinomycetota</taxon>
        <taxon>Actinomycetes</taxon>
        <taxon>Streptosporangiales</taxon>
        <taxon>Streptosporangiaceae</taxon>
        <taxon>Planomonospora</taxon>
    </lineage>
</organism>
<dbReference type="RefSeq" id="WP_377295124.1">
    <property type="nucleotide sequence ID" value="NZ_JBHSBM010000077.1"/>
</dbReference>
<dbReference type="Proteomes" id="UP001595850">
    <property type="component" value="Unassembled WGS sequence"/>
</dbReference>
<comment type="caution">
    <text evidence="2">The sequence shown here is derived from an EMBL/GenBank/DDBJ whole genome shotgun (WGS) entry which is preliminary data.</text>
</comment>
<evidence type="ECO:0000256" key="1">
    <source>
        <dbReference type="SAM" id="SignalP"/>
    </source>
</evidence>
<feature type="chain" id="PRO_5047106591" description="Lipoprotein" evidence="1">
    <location>
        <begin position="33"/>
        <end position="180"/>
    </location>
</feature>
<accession>A0ABV8IN83</accession>
<evidence type="ECO:0000313" key="2">
    <source>
        <dbReference type="EMBL" id="MFC4063270.1"/>
    </source>
</evidence>
<gene>
    <name evidence="2" type="ORF">ACFOWE_33735</name>
</gene>
<sequence length="180" mass="19073">MRRSAWRSGRSLAAAALIGSMLLNGGAAGAAAATVTAPTASEPPATASQGRFGPFGYRGIRLGMSEERARATGKIVLVSSGGPCSTWRFRTPPRAELAISRRLGVVAYIDAPRRARTPEGIGVGSTRRQLTRAYPQVRRSPSGVFSAAIPRNPRGDYIFVLSGDRVRQMVMALEGQDCAN</sequence>
<evidence type="ECO:0008006" key="4">
    <source>
        <dbReference type="Google" id="ProtNLM"/>
    </source>
</evidence>
<feature type="signal peptide" evidence="1">
    <location>
        <begin position="1"/>
        <end position="32"/>
    </location>
</feature>
<name>A0ABV8IN83_9ACTN</name>
<proteinExistence type="predicted"/>
<keyword evidence="3" id="KW-1185">Reference proteome</keyword>